<name>A0ACB8TI79_9AGAM</name>
<comment type="caution">
    <text evidence="1">The sequence shown here is derived from an EMBL/GenBank/DDBJ whole genome shotgun (WGS) entry which is preliminary data.</text>
</comment>
<reference evidence="1" key="1">
    <citation type="submission" date="2021-03" db="EMBL/GenBank/DDBJ databases">
        <authorList>
            <consortium name="DOE Joint Genome Institute"/>
            <person name="Ahrendt S."/>
            <person name="Looney B.P."/>
            <person name="Miyauchi S."/>
            <person name="Morin E."/>
            <person name="Drula E."/>
            <person name="Courty P.E."/>
            <person name="Chicoki N."/>
            <person name="Fauchery L."/>
            <person name="Kohler A."/>
            <person name="Kuo A."/>
            <person name="Labutti K."/>
            <person name="Pangilinan J."/>
            <person name="Lipzen A."/>
            <person name="Riley R."/>
            <person name="Andreopoulos W."/>
            <person name="He G."/>
            <person name="Johnson J."/>
            <person name="Barry K.W."/>
            <person name="Grigoriev I.V."/>
            <person name="Nagy L."/>
            <person name="Hibbett D."/>
            <person name="Henrissat B."/>
            <person name="Matheny P.B."/>
            <person name="Labbe J."/>
            <person name="Martin F."/>
        </authorList>
    </citation>
    <scope>NUCLEOTIDE SEQUENCE</scope>
    <source>
        <strain evidence="1">HHB10654</strain>
    </source>
</reference>
<evidence type="ECO:0000313" key="2">
    <source>
        <dbReference type="Proteomes" id="UP000814140"/>
    </source>
</evidence>
<evidence type="ECO:0000313" key="1">
    <source>
        <dbReference type="EMBL" id="KAI0068080.1"/>
    </source>
</evidence>
<dbReference type="Proteomes" id="UP000814140">
    <property type="component" value="Unassembled WGS sequence"/>
</dbReference>
<accession>A0ACB8TI79</accession>
<gene>
    <name evidence="1" type="ORF">BV25DRAFT_515842</name>
</gene>
<reference evidence="1" key="2">
    <citation type="journal article" date="2022" name="New Phytol.">
        <title>Evolutionary transition to the ectomycorrhizal habit in the genomes of a hyperdiverse lineage of mushroom-forming fungi.</title>
        <authorList>
            <person name="Looney B."/>
            <person name="Miyauchi S."/>
            <person name="Morin E."/>
            <person name="Drula E."/>
            <person name="Courty P.E."/>
            <person name="Kohler A."/>
            <person name="Kuo A."/>
            <person name="LaButti K."/>
            <person name="Pangilinan J."/>
            <person name="Lipzen A."/>
            <person name="Riley R."/>
            <person name="Andreopoulos W."/>
            <person name="He G."/>
            <person name="Johnson J."/>
            <person name="Nolan M."/>
            <person name="Tritt A."/>
            <person name="Barry K.W."/>
            <person name="Grigoriev I.V."/>
            <person name="Nagy L.G."/>
            <person name="Hibbett D."/>
            <person name="Henrissat B."/>
            <person name="Matheny P.B."/>
            <person name="Labbe J."/>
            <person name="Martin F.M."/>
        </authorList>
    </citation>
    <scope>NUCLEOTIDE SEQUENCE</scope>
    <source>
        <strain evidence="1">HHB10654</strain>
    </source>
</reference>
<sequence>MSSKATATSLPPRQPLIPEQLLDVPSQRLYALSFTLLLQSIKLFDFVQYLFSSDNSQTPHYGKKWLLVDLMFCVILAQLRIPRLNYAKSIVVMQILGLFILDGILFGGIKLHLFGGSAGQEHVDSYSPQSALSFSGIVSSLGLGFLTSDSYADKDAHLGGQHIVRMSPISTAHLNPYTQGFCLPSPTSSVLIPILLNNSNAAALRYSITPLGFAEKSSSKVEQITLSARELKAIETSRLDGLQDAKLSISKQDKNEYEYDEDDEDEDEDDHGPNSSSTRLQRTQSLTHIRLMKPGTVRLNEVVDLSGVQARIVYPSEITVAPCPSARFLDDDALTRGDNIRCASPGLGFSGDEKDVQLGLSIFGVPPLSLKWYKEVNGRREYFVVEGIEPVHADGSDSLMGAVGAPQHVQVPLTLSAESLGKHTYVLESVMDALGNVESLGSSWLSTAPKNSNTTVSAETITKYVRTLHVLGRPKVAFKGCGPGQQTSLRIGSEVSLIVSATDAYSLDGPWDVNVKYTPPTDESGRPIRKSLKPWQQTFQTRPNGRDLVVKADSPGKYTILDVKGRYCEGDVLSPETCTAVELPKPTAEIEWRRIHECSGDTGVAASLVLHGTPPFHVYYRSQRDKQPPEEEVRVFHHATAEMILQPSRSGHYVFTFTHLSDANYNKVELKGPSIDQMVHPLAAAHFLPPGSGRDKMSINSCSGDMIDVDVDLQGTGPWNLDLQIVAPKGSEVVSFTKLEKATTTLQVAIPKAVNREGGKFDISIVSVEDSSGCKRTLSVPGLTVNVRRIKPTVKFYGKEYKRHITILEDETAYLPLRLTGEGPWRVKYRKREAPHLYQSAKIGTANGHLEVKEKGTYEIIEVRDSQCPGSILESDSIYRVDWVPRPSARLSQDTAATFEPYNGTYVLPTICEGQSGHVDLDLTGRPPFQIMYNIARASDTGGTKLLDQPTFNSIQPRTRFQLHTSEPGRLFYEVKQVGDTAYPLSKHRSVVIPRSDRPLFEQQVLMRPSARFRSPGRLSYCLHDTFSPRDKFSSDGVILLEGTPPFELKISVKNSAAGESHVETVTLAEPSWRLDFPSYNFKYVGQHLVTIESVRDASHCDQTTPDPRERSIWVDVAESAAIVPFDRREHLCVGDSAQFQLEGVPPWTIGYRVNSKNYFPEVKQSPFSLVLQQPGEFRVTSISHQQKMCKAMIADLAYTIHSLPSAQVGHGKRIFQDIHEGDQAEIKFTLIGQPPFTFTYQRSELSTRKGGKPGKVLETHTVSGVTTNEYSIFSAMEGVWTVTFISDRYCRYPPAQPDGILDKA</sequence>
<keyword evidence="2" id="KW-1185">Reference proteome</keyword>
<proteinExistence type="predicted"/>
<protein>
    <submittedName>
        <fullName evidence="1">Uncharacterized protein</fullName>
    </submittedName>
</protein>
<dbReference type="EMBL" id="MU277188">
    <property type="protein sequence ID" value="KAI0068080.1"/>
    <property type="molecule type" value="Genomic_DNA"/>
</dbReference>
<organism evidence="1 2">
    <name type="scientific">Artomyces pyxidatus</name>
    <dbReference type="NCBI Taxonomy" id="48021"/>
    <lineage>
        <taxon>Eukaryota</taxon>
        <taxon>Fungi</taxon>
        <taxon>Dikarya</taxon>
        <taxon>Basidiomycota</taxon>
        <taxon>Agaricomycotina</taxon>
        <taxon>Agaricomycetes</taxon>
        <taxon>Russulales</taxon>
        <taxon>Auriscalpiaceae</taxon>
        <taxon>Artomyces</taxon>
    </lineage>
</organism>